<dbReference type="HOGENOM" id="CLU_136415_0_0_1"/>
<dbReference type="AlphaFoldDB" id="E5SMG3"/>
<reference evidence="1 2" key="1">
    <citation type="submission" date="2015-01" db="EMBL/GenBank/DDBJ databases">
        <title>Evolution of Trichinella species and genotypes.</title>
        <authorList>
            <person name="Korhonen P.K."/>
            <person name="Edoardo P."/>
            <person name="Giuseppe L.R."/>
            <person name="Gasser R.B."/>
        </authorList>
    </citation>
    <scope>NUCLEOTIDE SEQUENCE [LARGE SCALE GENOMIC DNA]</scope>
    <source>
        <strain evidence="1">ISS3</strain>
    </source>
</reference>
<keyword evidence="2" id="KW-1185">Reference proteome</keyword>
<proteinExistence type="predicted"/>
<dbReference type="InParanoid" id="E5SMG3"/>
<sequence length="166" mass="18429">MPVVHLPFDRVVVVVGGGWWRLCFLVVQLAPLCCCGFFIQRSALANSSTLHTPVHSSVAPTSCCASCYPHPIPILPPTPLGWQGQLPDSLLGHFKLAAAVKDEQWKPLWQAYIQVAWHVGKLTTADPFQFPNQQFTSKTDQSVALAVAWCEKRFKRQSYGMALLIL</sequence>
<comment type="caution">
    <text evidence="1">The sequence shown here is derived from an EMBL/GenBank/DDBJ whole genome shotgun (WGS) entry which is preliminary data.</text>
</comment>
<name>E5SMG3_TRISP</name>
<dbReference type="KEGG" id="tsp:Tsp_10780"/>
<organism evidence="1 2">
    <name type="scientific">Trichinella spiralis</name>
    <name type="common">Trichina worm</name>
    <dbReference type="NCBI Taxonomy" id="6334"/>
    <lineage>
        <taxon>Eukaryota</taxon>
        <taxon>Metazoa</taxon>
        <taxon>Ecdysozoa</taxon>
        <taxon>Nematoda</taxon>
        <taxon>Enoplea</taxon>
        <taxon>Dorylaimia</taxon>
        <taxon>Trichinellida</taxon>
        <taxon>Trichinellidae</taxon>
        <taxon>Trichinella</taxon>
    </lineage>
</organism>
<evidence type="ECO:0000313" key="1">
    <source>
        <dbReference type="EMBL" id="KRY35700.1"/>
    </source>
</evidence>
<dbReference type="EMBL" id="JYDH01000051">
    <property type="protein sequence ID" value="KRY35700.1"/>
    <property type="molecule type" value="Genomic_DNA"/>
</dbReference>
<dbReference type="Proteomes" id="UP000054776">
    <property type="component" value="Unassembled WGS sequence"/>
</dbReference>
<protein>
    <submittedName>
        <fullName evidence="1">Uncharacterized protein</fullName>
    </submittedName>
</protein>
<gene>
    <name evidence="1" type="ORF">T01_1502</name>
</gene>
<evidence type="ECO:0000313" key="2">
    <source>
        <dbReference type="Proteomes" id="UP000054776"/>
    </source>
</evidence>
<accession>E5SMG3</accession>
<dbReference type="RefSeq" id="XP_003373817.1">
    <property type="nucleotide sequence ID" value="XM_003373769.1"/>
</dbReference>